<evidence type="ECO:0008006" key="4">
    <source>
        <dbReference type="Google" id="ProtNLM"/>
    </source>
</evidence>
<evidence type="ECO:0000313" key="3">
    <source>
        <dbReference type="Proteomes" id="UP000027987"/>
    </source>
</evidence>
<feature type="transmembrane region" description="Helical" evidence="1">
    <location>
        <begin position="44"/>
        <end position="61"/>
    </location>
</feature>
<protein>
    <recommendedName>
        <fullName evidence="4">Transmembrane protein</fullName>
    </recommendedName>
</protein>
<evidence type="ECO:0000313" key="2">
    <source>
        <dbReference type="EMBL" id="AIF45981.1"/>
    </source>
</evidence>
<keyword evidence="3" id="KW-1185">Reference proteome</keyword>
<organism evidence="2 3">
    <name type="scientific">Dyella japonica A8</name>
    <dbReference type="NCBI Taxonomy" id="1217721"/>
    <lineage>
        <taxon>Bacteria</taxon>
        <taxon>Pseudomonadati</taxon>
        <taxon>Pseudomonadota</taxon>
        <taxon>Gammaproteobacteria</taxon>
        <taxon>Lysobacterales</taxon>
        <taxon>Rhodanobacteraceae</taxon>
        <taxon>Dyella</taxon>
    </lineage>
</organism>
<reference evidence="2 3" key="1">
    <citation type="submission" date="2014-07" db="EMBL/GenBank/DDBJ databases">
        <title>Complete Genome Sequence of Dyella japonica Strain A8 Isolated from Malaysian Tropical Soil.</title>
        <authorList>
            <person name="Hui R.K.H."/>
            <person name="Chen J.-W."/>
            <person name="Chan K.-G."/>
            <person name="Leung F.C.C."/>
        </authorList>
    </citation>
    <scope>NUCLEOTIDE SEQUENCE [LARGE SCALE GENOMIC DNA]</scope>
    <source>
        <strain evidence="2 3">A8</strain>
    </source>
</reference>
<dbReference type="AlphaFoldDB" id="A0A075JV50"/>
<accession>A0A075JV50</accession>
<dbReference type="Proteomes" id="UP000027987">
    <property type="component" value="Chromosome"/>
</dbReference>
<evidence type="ECO:0000256" key="1">
    <source>
        <dbReference type="SAM" id="Phobius"/>
    </source>
</evidence>
<dbReference type="KEGG" id="dja:HY57_01215"/>
<proteinExistence type="predicted"/>
<dbReference type="STRING" id="1217721.HY57_01215"/>
<dbReference type="HOGENOM" id="CLU_152448_0_0_6"/>
<feature type="transmembrane region" description="Helical" evidence="1">
    <location>
        <begin position="81"/>
        <end position="108"/>
    </location>
</feature>
<feature type="transmembrane region" description="Helical" evidence="1">
    <location>
        <begin position="15"/>
        <end position="32"/>
    </location>
</feature>
<dbReference type="PATRIC" id="fig|1217721.7.peg.255"/>
<keyword evidence="1" id="KW-0472">Membrane</keyword>
<gene>
    <name evidence="2" type="ORF">HY57_01215</name>
</gene>
<dbReference type="EMBL" id="CP008884">
    <property type="protein sequence ID" value="AIF45981.1"/>
    <property type="molecule type" value="Genomic_DNA"/>
</dbReference>
<keyword evidence="1" id="KW-0812">Transmembrane</keyword>
<keyword evidence="1" id="KW-1133">Transmembrane helix</keyword>
<name>A0A075JV50_9GAMM</name>
<sequence length="110" mass="11896">MVNQVSQEDNWEGYPTGRTLLCAALFLGGLYLSRKGGDAASHPWGWLLIGCATLLFTIMDVRSGWAVLYHRPVSRSKEPKLFWASIATGSALGAGVIVFSVGAMLGYWSS</sequence>